<evidence type="ECO:0000313" key="3">
    <source>
        <dbReference type="Proteomes" id="UP000006054"/>
    </source>
</evidence>
<dbReference type="KEGG" id="fli:Fleli_3711"/>
<reference evidence="3" key="1">
    <citation type="submission" date="2012-06" db="EMBL/GenBank/DDBJ databases">
        <title>The complete genome of Flexibacter litoralis DSM 6794.</title>
        <authorList>
            <person name="Lucas S."/>
            <person name="Copeland A."/>
            <person name="Lapidus A."/>
            <person name="Glavina del Rio T."/>
            <person name="Dalin E."/>
            <person name="Tice H."/>
            <person name="Bruce D."/>
            <person name="Goodwin L."/>
            <person name="Pitluck S."/>
            <person name="Peters L."/>
            <person name="Ovchinnikova G."/>
            <person name="Lu M."/>
            <person name="Kyrpides N."/>
            <person name="Mavromatis K."/>
            <person name="Ivanova N."/>
            <person name="Brettin T."/>
            <person name="Detter J.C."/>
            <person name="Han C."/>
            <person name="Larimer F."/>
            <person name="Land M."/>
            <person name="Hauser L."/>
            <person name="Markowitz V."/>
            <person name="Cheng J.-F."/>
            <person name="Hugenholtz P."/>
            <person name="Woyke T."/>
            <person name="Wu D."/>
            <person name="Spring S."/>
            <person name="Lang E."/>
            <person name="Kopitz M."/>
            <person name="Brambilla E."/>
            <person name="Klenk H.-P."/>
            <person name="Eisen J.A."/>
        </authorList>
    </citation>
    <scope>NUCLEOTIDE SEQUENCE [LARGE SCALE GENOMIC DNA]</scope>
    <source>
        <strain evidence="3">ATCC 23117 / DSM 6794 / NBRC 15988 / NCIMB 1366 / Sio-4</strain>
    </source>
</reference>
<gene>
    <name evidence="2" type="ordered locus">Fleli_3711</name>
</gene>
<dbReference type="STRING" id="880071.Fleli_3711"/>
<feature type="chain" id="PRO_5003685594" description="Lipocalin-like domain-containing protein" evidence="1">
    <location>
        <begin position="29"/>
        <end position="164"/>
    </location>
</feature>
<keyword evidence="1" id="KW-0732">Signal</keyword>
<sequence precursor="true">MNQSNQKKSSIYLLVLFTVASLFTFSSCKDDAKEATKLDYASLMVGNYEGNISVGEDVSFDSKATISAGSTSDEITFTETSTDSTTTFKIELVDLSSQKAVALRIPGQTIQGTAIVGIALDTEDPQGTQGYFFYQDENEEKINEITFLITANNGNYYYNYTKVE</sequence>
<dbReference type="AlphaFoldDB" id="I4APY8"/>
<dbReference type="RefSeq" id="WP_014799447.1">
    <property type="nucleotide sequence ID" value="NC_018018.1"/>
</dbReference>
<organism evidence="2 3">
    <name type="scientific">Bernardetia litoralis (strain ATCC 23117 / DSM 6794 / NBRC 15988 / NCIMB 1366 / Fx l1 / Sio-4)</name>
    <name type="common">Flexibacter litoralis</name>
    <dbReference type="NCBI Taxonomy" id="880071"/>
    <lineage>
        <taxon>Bacteria</taxon>
        <taxon>Pseudomonadati</taxon>
        <taxon>Bacteroidota</taxon>
        <taxon>Cytophagia</taxon>
        <taxon>Cytophagales</taxon>
        <taxon>Bernardetiaceae</taxon>
        <taxon>Bernardetia</taxon>
    </lineage>
</organism>
<proteinExistence type="predicted"/>
<dbReference type="Proteomes" id="UP000006054">
    <property type="component" value="Chromosome"/>
</dbReference>
<accession>I4APY8</accession>
<dbReference type="PROSITE" id="PS51257">
    <property type="entry name" value="PROKAR_LIPOPROTEIN"/>
    <property type="match status" value="1"/>
</dbReference>
<name>I4APY8_BERLS</name>
<evidence type="ECO:0008006" key="4">
    <source>
        <dbReference type="Google" id="ProtNLM"/>
    </source>
</evidence>
<keyword evidence="3" id="KW-1185">Reference proteome</keyword>
<feature type="signal peptide" evidence="1">
    <location>
        <begin position="1"/>
        <end position="28"/>
    </location>
</feature>
<dbReference type="HOGENOM" id="CLU_1616583_0_0_10"/>
<evidence type="ECO:0000256" key="1">
    <source>
        <dbReference type="SAM" id="SignalP"/>
    </source>
</evidence>
<protein>
    <recommendedName>
        <fullName evidence="4">Lipocalin-like domain-containing protein</fullName>
    </recommendedName>
</protein>
<evidence type="ECO:0000313" key="2">
    <source>
        <dbReference type="EMBL" id="AFM06023.1"/>
    </source>
</evidence>
<dbReference type="EMBL" id="CP003345">
    <property type="protein sequence ID" value="AFM06023.1"/>
    <property type="molecule type" value="Genomic_DNA"/>
</dbReference>